<dbReference type="EMBL" id="CM023490">
    <property type="protein sequence ID" value="KAH6942379.1"/>
    <property type="molecule type" value="Genomic_DNA"/>
</dbReference>
<sequence length="674" mass="73971">MAASSASGASAAATEEADEVVKEFDVFLSKTLADKLYLVQYPTQRLYSCNSEQYIAARVKHGQRKIELEVAPRNDEPSRDTKSAQQCDSEATASYADLTAQVKVELQESSTGGQSAVTGPSGTVNSVQKVKQELSSGAVVGVKVEPLTDIADGTQSSISGQSAIGANVGVKAEPVEDTTADAVTLKDLPAIGDAPQSKRLKCAVRVDPANGVKMEPCTSDEARCSIRAEPCSSKGVCRSAKVELLTGGPTRKMSATAKVDPKGNDTTSQCRNANVSMARHILTSTALTTCPENYAVGLLLPDGLHLTPLHAIVQMAYRRVEECQPSDATAKNDPQASNNDPTTSSGLFIDKKTGDDKRGKRVRQQHCVQMKREDDGEAWVDATIHKCDSEISLFERKLLEGPRDKRHVQPDLASGEHCLQRLLTENPGVQESRCTRAPTDPVLQGLSMHVTDRLPLEDRITVILRNVKVTHFSELMSLLPVNTKEETVIDILQCAAVLIQGCWVVKSEELYPARSFSEKTGVRAENLCKARDLLLYMYTEARYVMKSTFAEALKQGLCSFPNEEVQALLEGIARPTPDGWEFLLPYDADFVEKHQDVVLKQRRAWDARRESLFRKFRPSVMLSLQKRQLRQRESSSRYGDGYDAHRSRTSDKPVHTSRRSSSGSPAKKVCKKAD</sequence>
<dbReference type="Proteomes" id="UP000821845">
    <property type="component" value="Chromosome 10"/>
</dbReference>
<name>A0ACB7T8Q5_HYAAI</name>
<organism evidence="1 2">
    <name type="scientific">Hyalomma asiaticum</name>
    <name type="common">Tick</name>
    <dbReference type="NCBI Taxonomy" id="266040"/>
    <lineage>
        <taxon>Eukaryota</taxon>
        <taxon>Metazoa</taxon>
        <taxon>Ecdysozoa</taxon>
        <taxon>Arthropoda</taxon>
        <taxon>Chelicerata</taxon>
        <taxon>Arachnida</taxon>
        <taxon>Acari</taxon>
        <taxon>Parasitiformes</taxon>
        <taxon>Ixodida</taxon>
        <taxon>Ixodoidea</taxon>
        <taxon>Ixodidae</taxon>
        <taxon>Hyalomminae</taxon>
        <taxon>Hyalomma</taxon>
    </lineage>
</organism>
<evidence type="ECO:0000313" key="1">
    <source>
        <dbReference type="EMBL" id="KAH6942379.1"/>
    </source>
</evidence>
<accession>A0ACB7T8Q5</accession>
<reference evidence="1" key="1">
    <citation type="submission" date="2020-05" db="EMBL/GenBank/DDBJ databases">
        <title>Large-scale comparative analyses of tick genomes elucidate their genetic diversity and vector capacities.</title>
        <authorList>
            <person name="Jia N."/>
            <person name="Wang J."/>
            <person name="Shi W."/>
            <person name="Du L."/>
            <person name="Sun Y."/>
            <person name="Zhan W."/>
            <person name="Jiang J."/>
            <person name="Wang Q."/>
            <person name="Zhang B."/>
            <person name="Ji P."/>
            <person name="Sakyi L.B."/>
            <person name="Cui X."/>
            <person name="Yuan T."/>
            <person name="Jiang B."/>
            <person name="Yang W."/>
            <person name="Lam T.T.-Y."/>
            <person name="Chang Q."/>
            <person name="Ding S."/>
            <person name="Wang X."/>
            <person name="Zhu J."/>
            <person name="Ruan X."/>
            <person name="Zhao L."/>
            <person name="Wei J."/>
            <person name="Que T."/>
            <person name="Du C."/>
            <person name="Cheng J."/>
            <person name="Dai P."/>
            <person name="Han X."/>
            <person name="Huang E."/>
            <person name="Gao Y."/>
            <person name="Liu J."/>
            <person name="Shao H."/>
            <person name="Ye R."/>
            <person name="Li L."/>
            <person name="Wei W."/>
            <person name="Wang X."/>
            <person name="Wang C."/>
            <person name="Yang T."/>
            <person name="Huo Q."/>
            <person name="Li W."/>
            <person name="Guo W."/>
            <person name="Chen H."/>
            <person name="Zhou L."/>
            <person name="Ni X."/>
            <person name="Tian J."/>
            <person name="Zhou Y."/>
            <person name="Sheng Y."/>
            <person name="Liu T."/>
            <person name="Pan Y."/>
            <person name="Xia L."/>
            <person name="Li J."/>
            <person name="Zhao F."/>
            <person name="Cao W."/>
        </authorList>
    </citation>
    <scope>NUCLEOTIDE SEQUENCE</scope>
    <source>
        <strain evidence="1">Hyas-2018</strain>
    </source>
</reference>
<gene>
    <name evidence="1" type="ORF">HPB50_004259</name>
</gene>
<keyword evidence="2" id="KW-1185">Reference proteome</keyword>
<comment type="caution">
    <text evidence="1">The sequence shown here is derived from an EMBL/GenBank/DDBJ whole genome shotgun (WGS) entry which is preliminary data.</text>
</comment>
<evidence type="ECO:0000313" key="2">
    <source>
        <dbReference type="Proteomes" id="UP000821845"/>
    </source>
</evidence>
<proteinExistence type="predicted"/>
<protein>
    <submittedName>
        <fullName evidence="1">Uncharacterized protein</fullName>
    </submittedName>
</protein>